<dbReference type="EMBL" id="CP022098">
    <property type="protein sequence ID" value="ATB40041.1"/>
    <property type="molecule type" value="Genomic_DNA"/>
</dbReference>
<dbReference type="Proteomes" id="UP000217257">
    <property type="component" value="Chromosome"/>
</dbReference>
<dbReference type="KEGG" id="cfus:CYFUS_005489"/>
<gene>
    <name evidence="2" type="ORF">CYFUS_005489</name>
</gene>
<proteinExistence type="predicted"/>
<accession>A0A250J9D8</accession>
<reference evidence="2 3" key="1">
    <citation type="submission" date="2017-06" db="EMBL/GenBank/DDBJ databases">
        <title>Sequencing and comparative analysis of myxobacterial genomes.</title>
        <authorList>
            <person name="Rupp O."/>
            <person name="Goesmann A."/>
            <person name="Sogaard-Andersen L."/>
        </authorList>
    </citation>
    <scope>NUCLEOTIDE SEQUENCE [LARGE SCALE GENOMIC DNA]</scope>
    <source>
        <strain evidence="2 3">DSM 52655</strain>
    </source>
</reference>
<organism evidence="2 3">
    <name type="scientific">Cystobacter fuscus</name>
    <dbReference type="NCBI Taxonomy" id="43"/>
    <lineage>
        <taxon>Bacteria</taxon>
        <taxon>Pseudomonadati</taxon>
        <taxon>Myxococcota</taxon>
        <taxon>Myxococcia</taxon>
        <taxon>Myxococcales</taxon>
        <taxon>Cystobacterineae</taxon>
        <taxon>Archangiaceae</taxon>
        <taxon>Cystobacter</taxon>
    </lineage>
</organism>
<keyword evidence="2" id="KW-0808">Transferase</keyword>
<keyword evidence="2" id="KW-0489">Methyltransferase</keyword>
<dbReference type="PANTHER" id="PTHR43464">
    <property type="entry name" value="METHYLTRANSFERASE"/>
    <property type="match status" value="1"/>
</dbReference>
<dbReference type="CDD" id="cd02440">
    <property type="entry name" value="AdoMet_MTases"/>
    <property type="match status" value="1"/>
</dbReference>
<name>A0A250J9D8_9BACT</name>
<sequence length="205" mass="23218">MDVLDFGCGSGLYSRLLKKRGARRVVGYDEAEGMLRYASRREEKERRGIEYTSRLADRLEGQFDVVLGVYVLHYASTREGLHAMCASMSRLLRPGGRLLTLPIHPAYEGDPEYYRPYGLRLVSDRPHEEGGAVQLELSYDHFEASVTAWYWSAAALETALRAAGFGSIQWLDPMPPGLTDVEEAPEPLRPYLRKPHTVLIDCRKE</sequence>
<dbReference type="Pfam" id="PF13649">
    <property type="entry name" value="Methyltransf_25"/>
    <property type="match status" value="1"/>
</dbReference>
<dbReference type="SUPFAM" id="SSF53335">
    <property type="entry name" value="S-adenosyl-L-methionine-dependent methyltransferases"/>
    <property type="match status" value="1"/>
</dbReference>
<dbReference type="Gene3D" id="3.40.50.150">
    <property type="entry name" value="Vaccinia Virus protein VP39"/>
    <property type="match status" value="1"/>
</dbReference>
<feature type="domain" description="Methyltransferase" evidence="1">
    <location>
        <begin position="3"/>
        <end position="96"/>
    </location>
</feature>
<protein>
    <submittedName>
        <fullName evidence="2">Methyltransferase type 12</fullName>
    </submittedName>
</protein>
<dbReference type="PANTHER" id="PTHR43464:SF23">
    <property type="entry name" value="JUVENILE HORMONE ACID O-METHYLTRANSFERASE"/>
    <property type="match status" value="1"/>
</dbReference>
<dbReference type="GO" id="GO:0010420">
    <property type="term" value="F:polyprenyldihydroxybenzoate methyltransferase activity"/>
    <property type="evidence" value="ECO:0007669"/>
    <property type="project" value="TreeGrafter"/>
</dbReference>
<dbReference type="GO" id="GO:0032259">
    <property type="term" value="P:methylation"/>
    <property type="evidence" value="ECO:0007669"/>
    <property type="project" value="UniProtKB-KW"/>
</dbReference>
<dbReference type="AlphaFoldDB" id="A0A250J9D8"/>
<evidence type="ECO:0000259" key="1">
    <source>
        <dbReference type="Pfam" id="PF13649"/>
    </source>
</evidence>
<evidence type="ECO:0000313" key="3">
    <source>
        <dbReference type="Proteomes" id="UP000217257"/>
    </source>
</evidence>
<dbReference type="InterPro" id="IPR029063">
    <property type="entry name" value="SAM-dependent_MTases_sf"/>
</dbReference>
<dbReference type="InterPro" id="IPR041698">
    <property type="entry name" value="Methyltransf_25"/>
</dbReference>
<evidence type="ECO:0000313" key="2">
    <source>
        <dbReference type="EMBL" id="ATB40041.1"/>
    </source>
</evidence>